<evidence type="ECO:0000259" key="4">
    <source>
        <dbReference type="SMART" id="SM00822"/>
    </source>
</evidence>
<dbReference type="STRING" id="1684307.A0A316U2N6"/>
<dbReference type="GeneID" id="37012171"/>
<keyword evidence="6" id="KW-1185">Reference proteome</keyword>
<evidence type="ECO:0000256" key="3">
    <source>
        <dbReference type="ARBA" id="ARBA00023002"/>
    </source>
</evidence>
<dbReference type="SMART" id="SM00822">
    <property type="entry name" value="PKS_KR"/>
    <property type="match status" value="1"/>
</dbReference>
<evidence type="ECO:0000313" key="5">
    <source>
        <dbReference type="EMBL" id="PWN19098.1"/>
    </source>
</evidence>
<keyword evidence="2" id="KW-0521">NADP</keyword>
<dbReference type="RefSeq" id="XP_025346258.1">
    <property type="nucleotide sequence ID" value="XM_025490437.1"/>
</dbReference>
<evidence type="ECO:0000313" key="6">
    <source>
        <dbReference type="Proteomes" id="UP000245942"/>
    </source>
</evidence>
<sequence>MSASPSGLNLFSLGGKVALVTGGTRGIGAACALALAQAGATVCLAVRPSSTPLSEHPALAPLKKAVPELQHVAVECDLSDLASVRTTFERALAATGGKIDILVNCGGIQRRSPATDFPESDWDEVLDVNLKAVWLLSQAAGKHMVPRGAGKIVNFGSLLTFQGGITVPAYAASKGAVGQLIKALSNEWARHNIQVNGIAPGYIATDMNEKLLADETRLRQISERIPAGRWGTPQDFAGPLLFLCSDASAYVSGEMLVVDGGWMGR</sequence>
<dbReference type="PROSITE" id="PS00061">
    <property type="entry name" value="ADH_SHORT"/>
    <property type="match status" value="1"/>
</dbReference>
<organism evidence="5 6">
    <name type="scientific">Pseudomicrostroma glucosiphilum</name>
    <dbReference type="NCBI Taxonomy" id="1684307"/>
    <lineage>
        <taxon>Eukaryota</taxon>
        <taxon>Fungi</taxon>
        <taxon>Dikarya</taxon>
        <taxon>Basidiomycota</taxon>
        <taxon>Ustilaginomycotina</taxon>
        <taxon>Exobasidiomycetes</taxon>
        <taxon>Microstromatales</taxon>
        <taxon>Microstromatales incertae sedis</taxon>
        <taxon>Pseudomicrostroma</taxon>
    </lineage>
</organism>
<keyword evidence="3" id="KW-0560">Oxidoreductase</keyword>
<dbReference type="InterPro" id="IPR057326">
    <property type="entry name" value="KR_dom"/>
</dbReference>
<dbReference type="Pfam" id="PF13561">
    <property type="entry name" value="adh_short_C2"/>
    <property type="match status" value="1"/>
</dbReference>
<dbReference type="PANTHER" id="PTHR42760:SF5">
    <property type="entry name" value="2-DEHYDRO-3-DEOXY-D-GLUCONATE 5-DEHYDROGENASE"/>
    <property type="match status" value="1"/>
</dbReference>
<dbReference type="InterPro" id="IPR002347">
    <property type="entry name" value="SDR_fam"/>
</dbReference>
<dbReference type="Proteomes" id="UP000245942">
    <property type="component" value="Unassembled WGS sequence"/>
</dbReference>
<dbReference type="PRINTS" id="PR00080">
    <property type="entry name" value="SDRFAMILY"/>
</dbReference>
<accession>A0A316U2N6</accession>
<protein>
    <submittedName>
        <fullName evidence="5">Putative 2-deoxy-D-gluconate 3-dehydrogenase</fullName>
    </submittedName>
</protein>
<name>A0A316U2N6_9BASI</name>
<dbReference type="FunFam" id="3.40.50.720:FF:000084">
    <property type="entry name" value="Short-chain dehydrogenase reductase"/>
    <property type="match status" value="1"/>
</dbReference>
<evidence type="ECO:0000256" key="1">
    <source>
        <dbReference type="ARBA" id="ARBA00006484"/>
    </source>
</evidence>
<dbReference type="Gene3D" id="3.40.50.720">
    <property type="entry name" value="NAD(P)-binding Rossmann-like Domain"/>
    <property type="match status" value="1"/>
</dbReference>
<dbReference type="AlphaFoldDB" id="A0A316U2N6"/>
<dbReference type="PANTHER" id="PTHR42760">
    <property type="entry name" value="SHORT-CHAIN DEHYDROGENASES/REDUCTASES FAMILY MEMBER"/>
    <property type="match status" value="1"/>
</dbReference>
<comment type="similarity">
    <text evidence="1">Belongs to the short-chain dehydrogenases/reductases (SDR) family.</text>
</comment>
<dbReference type="EMBL" id="KZ819332">
    <property type="protein sequence ID" value="PWN19098.1"/>
    <property type="molecule type" value="Genomic_DNA"/>
</dbReference>
<dbReference type="InterPro" id="IPR036291">
    <property type="entry name" value="NAD(P)-bd_dom_sf"/>
</dbReference>
<gene>
    <name evidence="5" type="ORF">BCV69DRAFT_251535</name>
</gene>
<dbReference type="GO" id="GO:0016616">
    <property type="term" value="F:oxidoreductase activity, acting on the CH-OH group of donors, NAD or NADP as acceptor"/>
    <property type="evidence" value="ECO:0007669"/>
    <property type="project" value="TreeGrafter"/>
</dbReference>
<proteinExistence type="inferred from homology"/>
<dbReference type="SUPFAM" id="SSF51735">
    <property type="entry name" value="NAD(P)-binding Rossmann-fold domains"/>
    <property type="match status" value="1"/>
</dbReference>
<evidence type="ECO:0000256" key="2">
    <source>
        <dbReference type="ARBA" id="ARBA00022857"/>
    </source>
</evidence>
<feature type="domain" description="Ketoreductase" evidence="4">
    <location>
        <begin position="16"/>
        <end position="191"/>
    </location>
</feature>
<dbReference type="PRINTS" id="PR00081">
    <property type="entry name" value="GDHRDH"/>
</dbReference>
<dbReference type="InterPro" id="IPR020904">
    <property type="entry name" value="Sc_DH/Rdtase_CS"/>
</dbReference>
<dbReference type="OrthoDB" id="294295at2759"/>
<reference evidence="5 6" key="1">
    <citation type="journal article" date="2018" name="Mol. Biol. Evol.">
        <title>Broad Genomic Sampling Reveals a Smut Pathogenic Ancestry of the Fungal Clade Ustilaginomycotina.</title>
        <authorList>
            <person name="Kijpornyongpan T."/>
            <person name="Mondo S.J."/>
            <person name="Barry K."/>
            <person name="Sandor L."/>
            <person name="Lee J."/>
            <person name="Lipzen A."/>
            <person name="Pangilinan J."/>
            <person name="LaButti K."/>
            <person name="Hainaut M."/>
            <person name="Henrissat B."/>
            <person name="Grigoriev I.V."/>
            <person name="Spatafora J.W."/>
            <person name="Aime M.C."/>
        </authorList>
    </citation>
    <scope>NUCLEOTIDE SEQUENCE [LARGE SCALE GENOMIC DNA]</scope>
    <source>
        <strain evidence="5 6">MCA 4718</strain>
    </source>
</reference>